<feature type="compositionally biased region" description="Polar residues" evidence="1">
    <location>
        <begin position="29"/>
        <end position="43"/>
    </location>
</feature>
<evidence type="ECO:0000313" key="2">
    <source>
        <dbReference type="EMBL" id="KAK3683722.1"/>
    </source>
</evidence>
<protein>
    <submittedName>
        <fullName evidence="2">Uncharacterized protein</fullName>
    </submittedName>
</protein>
<gene>
    <name evidence="2" type="ORF">B0T22DRAFT_520034</name>
</gene>
<feature type="region of interest" description="Disordered" evidence="1">
    <location>
        <begin position="526"/>
        <end position="562"/>
    </location>
</feature>
<dbReference type="AlphaFoldDB" id="A0AAE0X2P2"/>
<accession>A0AAE0X2P2</accession>
<keyword evidence="3" id="KW-1185">Reference proteome</keyword>
<dbReference type="EMBL" id="JAULSO010000004">
    <property type="protein sequence ID" value="KAK3683722.1"/>
    <property type="molecule type" value="Genomic_DNA"/>
</dbReference>
<evidence type="ECO:0000313" key="3">
    <source>
        <dbReference type="Proteomes" id="UP001270362"/>
    </source>
</evidence>
<feature type="compositionally biased region" description="Polar residues" evidence="1">
    <location>
        <begin position="428"/>
        <end position="437"/>
    </location>
</feature>
<organism evidence="2 3">
    <name type="scientific">Podospora appendiculata</name>
    <dbReference type="NCBI Taxonomy" id="314037"/>
    <lineage>
        <taxon>Eukaryota</taxon>
        <taxon>Fungi</taxon>
        <taxon>Dikarya</taxon>
        <taxon>Ascomycota</taxon>
        <taxon>Pezizomycotina</taxon>
        <taxon>Sordariomycetes</taxon>
        <taxon>Sordariomycetidae</taxon>
        <taxon>Sordariales</taxon>
        <taxon>Podosporaceae</taxon>
        <taxon>Podospora</taxon>
    </lineage>
</organism>
<feature type="compositionally biased region" description="Acidic residues" evidence="1">
    <location>
        <begin position="325"/>
        <end position="341"/>
    </location>
</feature>
<feature type="compositionally biased region" description="Acidic residues" evidence="1">
    <location>
        <begin position="275"/>
        <end position="298"/>
    </location>
</feature>
<name>A0AAE0X2P2_9PEZI</name>
<dbReference type="Proteomes" id="UP001270362">
    <property type="component" value="Unassembled WGS sequence"/>
</dbReference>
<sequence>MGSTKKTPAKAGKSAVKAHHARGNRDVSRTSSPEISEINTPSEASPGPSRSGAHLPPTQEERKKNGRVEGRNLIPWSRPRMADKLLLHIMYETTRHRIDVPWDAIAHRFHPGSTGGAIMQHLNRLRGILVAEGHLVPPIVQKPGSKVYVDPKIRGYVRKYPESEDMTTSRPVSFEEVVEDPKYNLPDAFEGYRQPTSARRESRISSTPKVATPGSSRASSALKAPIKGSPKISGILKDLTAKNSAPKKTPVKTPVKKTPAKKASLKKVSAKKVEEEDDELEIKEEDEQTSGSDSDGDFDPTHESASRMVRRSSRPRKVARSYAEVEVEDDEEAAEPFEDYLDTVGSNADGRSVAQSQGDGYDDDADADADMEADGLQYIKPEYDGATATAVTGHKSHVVIEVDQDAKVGKRAGNSIAENGSFAAGQNPAHQTPQTPKGHNYHHNGPHSYSSPIAASKARSAILNYNNGTQNGIPNGMPNMDLESMVAGSHPRVNSHPNEFNYTGEPVTAFSPSNVMYSPFMNRRNSSQDGVGFQGGSDSLHSSEDSFERSSPAMGRENGFLDNTVNPAELENFSYERYFQM</sequence>
<proteinExistence type="predicted"/>
<evidence type="ECO:0000256" key="1">
    <source>
        <dbReference type="SAM" id="MobiDB-lite"/>
    </source>
</evidence>
<feature type="compositionally biased region" description="Basic residues" evidence="1">
    <location>
        <begin position="254"/>
        <end position="270"/>
    </location>
</feature>
<feature type="region of interest" description="Disordered" evidence="1">
    <location>
        <begin position="1"/>
        <end position="72"/>
    </location>
</feature>
<reference evidence="2" key="1">
    <citation type="journal article" date="2023" name="Mol. Phylogenet. Evol.">
        <title>Genome-scale phylogeny and comparative genomics of the fungal order Sordariales.</title>
        <authorList>
            <person name="Hensen N."/>
            <person name="Bonometti L."/>
            <person name="Westerberg I."/>
            <person name="Brannstrom I.O."/>
            <person name="Guillou S."/>
            <person name="Cros-Aarteil S."/>
            <person name="Calhoun S."/>
            <person name="Haridas S."/>
            <person name="Kuo A."/>
            <person name="Mondo S."/>
            <person name="Pangilinan J."/>
            <person name="Riley R."/>
            <person name="LaButti K."/>
            <person name="Andreopoulos B."/>
            <person name="Lipzen A."/>
            <person name="Chen C."/>
            <person name="Yan M."/>
            <person name="Daum C."/>
            <person name="Ng V."/>
            <person name="Clum A."/>
            <person name="Steindorff A."/>
            <person name="Ohm R.A."/>
            <person name="Martin F."/>
            <person name="Silar P."/>
            <person name="Natvig D.O."/>
            <person name="Lalanne C."/>
            <person name="Gautier V."/>
            <person name="Ament-Velasquez S.L."/>
            <person name="Kruys A."/>
            <person name="Hutchinson M.I."/>
            <person name="Powell A.J."/>
            <person name="Barry K."/>
            <person name="Miller A.N."/>
            <person name="Grigoriev I.V."/>
            <person name="Debuchy R."/>
            <person name="Gladieux P."/>
            <person name="Hiltunen Thoren M."/>
            <person name="Johannesson H."/>
        </authorList>
    </citation>
    <scope>NUCLEOTIDE SEQUENCE</scope>
    <source>
        <strain evidence="2">CBS 314.62</strain>
    </source>
</reference>
<feature type="compositionally biased region" description="Basic residues" evidence="1">
    <location>
        <begin position="308"/>
        <end position="319"/>
    </location>
</feature>
<reference evidence="2" key="2">
    <citation type="submission" date="2023-06" db="EMBL/GenBank/DDBJ databases">
        <authorList>
            <consortium name="Lawrence Berkeley National Laboratory"/>
            <person name="Haridas S."/>
            <person name="Hensen N."/>
            <person name="Bonometti L."/>
            <person name="Westerberg I."/>
            <person name="Brannstrom I.O."/>
            <person name="Guillou S."/>
            <person name="Cros-Aarteil S."/>
            <person name="Calhoun S."/>
            <person name="Kuo A."/>
            <person name="Mondo S."/>
            <person name="Pangilinan J."/>
            <person name="Riley R."/>
            <person name="Labutti K."/>
            <person name="Andreopoulos B."/>
            <person name="Lipzen A."/>
            <person name="Chen C."/>
            <person name="Yanf M."/>
            <person name="Daum C."/>
            <person name="Ng V."/>
            <person name="Clum A."/>
            <person name="Steindorff A."/>
            <person name="Ohm R."/>
            <person name="Martin F."/>
            <person name="Silar P."/>
            <person name="Natvig D."/>
            <person name="Lalanne C."/>
            <person name="Gautier V."/>
            <person name="Ament-Velasquez S.L."/>
            <person name="Kruys A."/>
            <person name="Hutchinson M.I."/>
            <person name="Powell A.J."/>
            <person name="Barry K."/>
            <person name="Miller A.N."/>
            <person name="Grigoriev I.V."/>
            <person name="Debuchy R."/>
            <person name="Gladieux P."/>
            <person name="Thoren M.H."/>
            <person name="Johannesson H."/>
        </authorList>
    </citation>
    <scope>NUCLEOTIDE SEQUENCE</scope>
    <source>
        <strain evidence="2">CBS 314.62</strain>
    </source>
</reference>
<feature type="region of interest" description="Disordered" evidence="1">
    <location>
        <begin position="185"/>
        <end position="368"/>
    </location>
</feature>
<feature type="region of interest" description="Disordered" evidence="1">
    <location>
        <begin position="418"/>
        <end position="452"/>
    </location>
</feature>
<feature type="compositionally biased region" description="Basic and acidic residues" evidence="1">
    <location>
        <begin position="59"/>
        <end position="70"/>
    </location>
</feature>
<feature type="compositionally biased region" description="Polar residues" evidence="1">
    <location>
        <begin position="204"/>
        <end position="219"/>
    </location>
</feature>
<comment type="caution">
    <text evidence="2">The sequence shown here is derived from an EMBL/GenBank/DDBJ whole genome shotgun (WGS) entry which is preliminary data.</text>
</comment>